<keyword evidence="3" id="KW-1185">Reference proteome</keyword>
<evidence type="ECO:0000259" key="1">
    <source>
        <dbReference type="PROSITE" id="PS50104"/>
    </source>
</evidence>
<dbReference type="SUPFAM" id="SSF52200">
    <property type="entry name" value="Toll/Interleukin receptor TIR domain"/>
    <property type="match status" value="1"/>
</dbReference>
<comment type="caution">
    <text evidence="2">The sequence shown here is derived from an EMBL/GenBank/DDBJ whole genome shotgun (WGS) entry which is preliminary data.</text>
</comment>
<dbReference type="InterPro" id="IPR035897">
    <property type="entry name" value="Toll_tir_struct_dom_sf"/>
</dbReference>
<sequence>MSGYKYDVFISYCRHGSVQKWLMNHFHPKLRDCLADQVAPAPKVYVDRTMRRGVHWPSDLRHAVRHSKIMVQLLTPGYFQSPWCMAEWRSMQERQKVLGLANLDFPQGLVYPILYSDSDNFPDEGRQLSWWDFKEFGYPELVYQESRDFIHFHRKVAELAADLAALLRQVPEWQPDWPIVEAPDPVIIPPPPMPRFDP</sequence>
<dbReference type="SMART" id="SM00255">
    <property type="entry name" value="TIR"/>
    <property type="match status" value="1"/>
</dbReference>
<proteinExistence type="predicted"/>
<evidence type="ECO:0000313" key="3">
    <source>
        <dbReference type="Proteomes" id="UP000660680"/>
    </source>
</evidence>
<dbReference type="Pfam" id="PF13676">
    <property type="entry name" value="TIR_2"/>
    <property type="match status" value="1"/>
</dbReference>
<protein>
    <recommendedName>
        <fullName evidence="1">TIR domain-containing protein</fullName>
    </recommendedName>
</protein>
<dbReference type="Proteomes" id="UP000660680">
    <property type="component" value="Unassembled WGS sequence"/>
</dbReference>
<feature type="domain" description="TIR" evidence="1">
    <location>
        <begin position="4"/>
        <end position="160"/>
    </location>
</feature>
<dbReference type="GO" id="GO:0007165">
    <property type="term" value="P:signal transduction"/>
    <property type="evidence" value="ECO:0007669"/>
    <property type="project" value="InterPro"/>
</dbReference>
<dbReference type="InterPro" id="IPR000157">
    <property type="entry name" value="TIR_dom"/>
</dbReference>
<reference evidence="2" key="1">
    <citation type="journal article" date="2014" name="Int. J. Syst. Evol. Microbiol.">
        <title>Complete genome sequence of Corynebacterium casei LMG S-19264T (=DSM 44701T), isolated from a smear-ripened cheese.</title>
        <authorList>
            <consortium name="US DOE Joint Genome Institute (JGI-PGF)"/>
            <person name="Walter F."/>
            <person name="Albersmeier A."/>
            <person name="Kalinowski J."/>
            <person name="Ruckert C."/>
        </authorList>
    </citation>
    <scope>NUCLEOTIDE SEQUENCE</scope>
    <source>
        <strain evidence="2">JCM 3276</strain>
    </source>
</reference>
<accession>A0A918LH29</accession>
<evidence type="ECO:0000313" key="2">
    <source>
        <dbReference type="EMBL" id="GGS46467.1"/>
    </source>
</evidence>
<name>A0A918LH29_9PSEU</name>
<gene>
    <name evidence="2" type="ORF">GCM10010171_47090</name>
</gene>
<organism evidence="2 3">
    <name type="scientific">Actinokineospora fastidiosa</name>
    <dbReference type="NCBI Taxonomy" id="1816"/>
    <lineage>
        <taxon>Bacteria</taxon>
        <taxon>Bacillati</taxon>
        <taxon>Actinomycetota</taxon>
        <taxon>Actinomycetes</taxon>
        <taxon>Pseudonocardiales</taxon>
        <taxon>Pseudonocardiaceae</taxon>
        <taxon>Actinokineospora</taxon>
    </lineage>
</organism>
<reference evidence="2" key="2">
    <citation type="submission" date="2020-09" db="EMBL/GenBank/DDBJ databases">
        <authorList>
            <person name="Sun Q."/>
            <person name="Ohkuma M."/>
        </authorList>
    </citation>
    <scope>NUCLEOTIDE SEQUENCE</scope>
    <source>
        <strain evidence="2">JCM 3276</strain>
    </source>
</reference>
<dbReference type="PROSITE" id="PS50104">
    <property type="entry name" value="TIR"/>
    <property type="match status" value="1"/>
</dbReference>
<dbReference type="Gene3D" id="3.40.50.10140">
    <property type="entry name" value="Toll/interleukin-1 receptor homology (TIR) domain"/>
    <property type="match status" value="1"/>
</dbReference>
<dbReference type="AlphaFoldDB" id="A0A918LH29"/>
<dbReference type="EMBL" id="BMRB01000004">
    <property type="protein sequence ID" value="GGS46467.1"/>
    <property type="molecule type" value="Genomic_DNA"/>
</dbReference>